<dbReference type="InterPro" id="IPR035994">
    <property type="entry name" value="Nucleoside_phosphorylase_sf"/>
</dbReference>
<dbReference type="Pfam" id="PF22939">
    <property type="entry name" value="WHD_GPIID"/>
    <property type="match status" value="1"/>
</dbReference>
<dbReference type="GO" id="GO:0009116">
    <property type="term" value="P:nucleoside metabolic process"/>
    <property type="evidence" value="ECO:0007669"/>
    <property type="project" value="InterPro"/>
</dbReference>
<dbReference type="Pfam" id="PF12796">
    <property type="entry name" value="Ank_2"/>
    <property type="match status" value="3"/>
</dbReference>
<keyword evidence="2" id="KW-0040">ANK repeat</keyword>
<dbReference type="EMBL" id="MKZY01000007">
    <property type="protein sequence ID" value="OOO06611.1"/>
    <property type="molecule type" value="Genomic_DNA"/>
</dbReference>
<dbReference type="Proteomes" id="UP000190312">
    <property type="component" value="Unassembled WGS sequence"/>
</dbReference>
<dbReference type="PANTHER" id="PTHR37535">
    <property type="entry name" value="FLUG DOMAIN PROTEIN"/>
    <property type="match status" value="1"/>
</dbReference>
<protein>
    <submittedName>
        <fullName evidence="6">Uncharacterized protein</fullName>
    </submittedName>
</protein>
<gene>
    <name evidence="6" type="ORF">OAory_01088140</name>
</gene>
<feature type="region of interest" description="Disordered" evidence="3">
    <location>
        <begin position="657"/>
        <end position="690"/>
    </location>
</feature>
<dbReference type="InterPro" id="IPR036770">
    <property type="entry name" value="Ankyrin_rpt-contain_sf"/>
</dbReference>
<dbReference type="InterPro" id="IPR054471">
    <property type="entry name" value="GPIID_WHD"/>
</dbReference>
<dbReference type="Pfam" id="PF11917">
    <property type="entry name" value="DUF3435"/>
    <property type="match status" value="2"/>
</dbReference>
<dbReference type="Gene3D" id="3.40.50.300">
    <property type="entry name" value="P-loop containing nucleotide triphosphate hydrolases"/>
    <property type="match status" value="1"/>
</dbReference>
<dbReference type="SUPFAM" id="SSF53167">
    <property type="entry name" value="Purine and uridine phosphorylases"/>
    <property type="match status" value="1"/>
</dbReference>
<feature type="repeat" description="ANK" evidence="2">
    <location>
        <begin position="1783"/>
        <end position="1815"/>
    </location>
</feature>
<keyword evidence="1" id="KW-0677">Repeat</keyword>
<evidence type="ECO:0000256" key="1">
    <source>
        <dbReference type="ARBA" id="ARBA00022737"/>
    </source>
</evidence>
<dbReference type="SMART" id="SM00248">
    <property type="entry name" value="ANK"/>
    <property type="match status" value="12"/>
</dbReference>
<accession>A0A1S9DBZ1</accession>
<feature type="repeat" description="ANK" evidence="2">
    <location>
        <begin position="2058"/>
        <end position="2090"/>
    </location>
</feature>
<name>A0A1S9DBZ1_ASPOZ</name>
<dbReference type="GO" id="GO:0003824">
    <property type="term" value="F:catalytic activity"/>
    <property type="evidence" value="ECO:0007669"/>
    <property type="project" value="InterPro"/>
</dbReference>
<feature type="repeat" description="ANK" evidence="2">
    <location>
        <begin position="1914"/>
        <end position="1946"/>
    </location>
</feature>
<reference evidence="6 7" key="1">
    <citation type="submission" date="2016-10" db="EMBL/GenBank/DDBJ databases">
        <title>Genome sequencing of Aspergillus oryzae BCC7051.</title>
        <authorList>
            <person name="Thammarongtham C."/>
            <person name="Vorapreeda T."/>
            <person name="Nookaew I."/>
            <person name="Srisuk T."/>
            <person name="Land M."/>
            <person name="Jeennor S."/>
            <person name="Laoteng K."/>
        </authorList>
    </citation>
    <scope>NUCLEOTIDE SEQUENCE [LARGE SCALE GENOMIC DNA]</scope>
    <source>
        <strain evidence="6 7">BCC7051</strain>
    </source>
</reference>
<dbReference type="PANTHER" id="PTHR37535:SF3">
    <property type="entry name" value="FLUG DOMAIN-CONTAINING PROTEIN"/>
    <property type="match status" value="1"/>
</dbReference>
<feature type="domain" description="GPI inositol-deacylase winged helix" evidence="4">
    <location>
        <begin position="1585"/>
        <end position="1660"/>
    </location>
</feature>
<evidence type="ECO:0000313" key="6">
    <source>
        <dbReference type="EMBL" id="OOO06611.1"/>
    </source>
</evidence>
<dbReference type="InterPro" id="IPR056884">
    <property type="entry name" value="NPHP3-like_N"/>
</dbReference>
<evidence type="ECO:0000259" key="5">
    <source>
        <dbReference type="Pfam" id="PF24883"/>
    </source>
</evidence>
<dbReference type="OrthoDB" id="1577640at2759"/>
<proteinExistence type="predicted"/>
<dbReference type="InterPro" id="IPR002110">
    <property type="entry name" value="Ankyrin_rpt"/>
</dbReference>
<feature type="compositionally biased region" description="Basic and acidic residues" evidence="3">
    <location>
        <begin position="661"/>
        <end position="673"/>
    </location>
</feature>
<comment type="caution">
    <text evidence="6">The sequence shown here is derived from an EMBL/GenBank/DDBJ whole genome shotgun (WGS) entry which is preliminary data.</text>
</comment>
<evidence type="ECO:0000259" key="4">
    <source>
        <dbReference type="Pfam" id="PF22939"/>
    </source>
</evidence>
<dbReference type="VEuPathDB" id="FungiDB:AO090138000156"/>
<dbReference type="eggNOG" id="ENOG502SH56">
    <property type="taxonomic scope" value="Eukaryota"/>
</dbReference>
<dbReference type="SUPFAM" id="SSF52540">
    <property type="entry name" value="P-loop containing nucleoside triphosphate hydrolases"/>
    <property type="match status" value="1"/>
</dbReference>
<dbReference type="VEuPathDB" id="FungiDB:AO090102000419"/>
<dbReference type="InterPro" id="IPR021842">
    <property type="entry name" value="DUF3435"/>
</dbReference>
<organism evidence="6 7">
    <name type="scientific">Aspergillus oryzae</name>
    <name type="common">Yellow koji mold</name>
    <dbReference type="NCBI Taxonomy" id="5062"/>
    <lineage>
        <taxon>Eukaryota</taxon>
        <taxon>Fungi</taxon>
        <taxon>Dikarya</taxon>
        <taxon>Ascomycota</taxon>
        <taxon>Pezizomycotina</taxon>
        <taxon>Eurotiomycetes</taxon>
        <taxon>Eurotiomycetidae</taxon>
        <taxon>Eurotiales</taxon>
        <taxon>Aspergillaceae</taxon>
        <taxon>Aspergillus</taxon>
        <taxon>Aspergillus subgen. Circumdati</taxon>
    </lineage>
</organism>
<evidence type="ECO:0000256" key="2">
    <source>
        <dbReference type="PROSITE-ProRule" id="PRU00023"/>
    </source>
</evidence>
<dbReference type="Gene3D" id="3.40.50.1580">
    <property type="entry name" value="Nucleoside phosphorylase domain"/>
    <property type="match status" value="1"/>
</dbReference>
<dbReference type="VEuPathDB" id="FungiDB:AO090138000152"/>
<sequence length="2315" mass="265022">MFSNEHLEKLLEERKRLAESRGFTLEYQQEQEKIENTVCHPRIAAATEEKYERAVTNWALWRLSRSEPKDANLTREDPDPTPQQLKLFAESYVVSRKTKPSQKSACNNFTCFTSKWERETSRTLPLGLKKDVLNYIRTVLTERHSLPTKPRERFLVTAKDIDHLLHHLFGEDNHDYVHERARVQTASSLALFSGSAARAGAIVESSSYRKTNECLYYKHLTFNLKWSGDTGGLKRWVVIDPEFLKGLRYRDDKMIPKNWFREHPVLGKSFVFWVIVHGIADGAFKGISTVEELLEKRPPKGRESWTLEWKEDAKELPFFRMTTSEGPKANEAWTFSSLRHHLTSLAERDGFRDRLRVHGIRGAMANKIDPKASAATRGQALDHMDHDSYLKYQSSLKAVDMMALYHDLDPDYECREMEQSMAHHRDQNVPLRLDAASLAEFEKDEEVILINQRISELTQEIHGRPDKHADLVSERSKLYTRKAKKLRTKRSEFIENWWNVCYDEYIIGNDFLERDTTCLFQIYSKYMPERARLNDNIFKQVPLDSDVGRQCLRDAVSLCTSVEKVAYYPGMTPVEGKCPICAKQMSSIGLQERSKHILQCKRKSLNAAPYQQTYRNGKRAHRHTRRSFAQFCYLCAELICNEEDWINHCQSHLQALQPSESDDHSDTTVKTDLTEPSSHPPTKNQRRANKSCYTQQIAADDGLGELYNDPLDDTGTLQGRERIEDRWKRLCVIKAQLEPNESKWQEPEEALRRSWNDDKYRFLGWTLKLDRGKNGQKLKQIHKASSLMTDWKNLRLYYQRLTKTQINEQDSKEILTGIRYLVFENGLDSQPGKKTPVYIEDIAPLNKTILSTQEKKFYLGLQRIQRDTRRPRCLTDQQRAQIEDHPELEEARCKLSNARTQYEETEKPGLLPRIQRPEKEVKNTRARLLRALRHKVRKNFDEEQAFLDIEAQLSGTAVEEDEDRSPLEDDMHPLQLHLVQCLVSYPISNSLEDEWNPRDAGADAVTQYCGVFEGTEGPSQAFGLMVGVGGGAPLSGADVRLGDVVVSMPTEKYGGVIQYDYGKMCYGHLEPMGLLNKPSPLLLTVLSKMRSSYLLPETKTKQIVSDALQEHQATRHFSRPNKDWLFHAMYEHPRGNPDCSSCDKSQLVSREPRASDEPHIHYGLIVSGNQVMKDARARDSIAKDLHALCFEMEAAGIMDQLSCLVIRGICDYCDSHKQNDWQGYAALAAAAYTKALLSLVPLVKDTVCQEKGFGFTEREKVFLKNLFITDPEEDMSSLKRRKGNRAPGTCSWFLESSELKSWFRRDEDIDGLQQNVFWLYGNPGIGKSTMAMTLVEELPKKDYFVNGHNILSFFFCEASSERQREATSILRGLIYQILNQYPPFMRSVMSRYEVRSDDFVTSFDTLWAILMDMGRVAEGPEIYCIIDALDECEADSQEMLLHQIYQSFSEEGLTSSARHKLHMLIISRPYPNLECCLSTFRCKDLGTCEDVTRDLQVMIQKTVEKLATRNKYTEPVAWEVSRILEEKADGTFLWVGIVYNELRSVRSRKVIDTLQAFPRGLHSLYQNLLDAAVTSTTVYGSEDYPLIKRILEFVAFAMRPLTLVEIAEACRLYLDKDLETRLQFTRDIIGLCHLLIVVDNGHVRMLHRSVQDFLLLEMQDINPRGSNYALSYRCIEVILQYCRPDMDMSTLEPSHGFLGYSVLHWPEHANLAQTEFTVSKEIEQFFRNRLGPWKCWLDSHNYLKRGSGGDLGTGLSVIHVAARWGIIPLLSCFQDELEEKDTHGRTPLLTAAQHSQLEAVKLLVESGASVNALDDDCQNALHLICKNSRDNDCELADFLLKSRVSQYACDKDNMTPFLYAIGKSDPELARVFLQNGFEVSQRIERQWWPGRTTVSIITHSFQDQQVAARANVDSGLTALHFSALNAWTETTTFLLRHGADPNARSDFGDTPLHLAIRRHLLGRKYEDVWENGEYAIESWGGLITDFESEEAFDIFRGIDNTRIHIVEILLGSGTIDVNLANLGGDYPQHVIDFQKDYAWSILRKLIEKGADSSQVNGSHQTCLHLASRAGNLEVVRNLVANGHDILLKDIHGLNPFHYALNYSCLNVLQYMSEARESELSQLWHSLDDHGRSPLHHHVSSVLCHVDAVDFLIQCGCDANKPDAKGNSCLSLYVGSFHLKFDRDIFYLLIWKGADPLWVNERQENLAHLLMHHKGADHETLNLLFDLGLDPAARDTDGKTFMHHGAIHGAFTEELVEFLESIGALDLHTRDSIGKTPLDYAEEKAHQKFSDVILSHFAGKWKESFKNLSAVASTLL</sequence>
<dbReference type="VEuPathDB" id="FungiDB:AO090102000418"/>
<dbReference type="PROSITE" id="PS50088">
    <property type="entry name" value="ANK_REPEAT"/>
    <property type="match status" value="3"/>
</dbReference>
<feature type="compositionally biased region" description="Polar residues" evidence="3">
    <location>
        <begin position="674"/>
        <end position="683"/>
    </location>
</feature>
<dbReference type="Pfam" id="PF24883">
    <property type="entry name" value="NPHP3_N"/>
    <property type="match status" value="1"/>
</dbReference>
<evidence type="ECO:0000313" key="7">
    <source>
        <dbReference type="Proteomes" id="UP000190312"/>
    </source>
</evidence>
<feature type="domain" description="Nephrocystin 3-like N-terminal" evidence="5">
    <location>
        <begin position="1288"/>
        <end position="1468"/>
    </location>
</feature>
<dbReference type="PROSITE" id="PS50297">
    <property type="entry name" value="ANK_REP_REGION"/>
    <property type="match status" value="3"/>
</dbReference>
<dbReference type="Gene3D" id="1.25.40.20">
    <property type="entry name" value="Ankyrin repeat-containing domain"/>
    <property type="match status" value="3"/>
</dbReference>
<dbReference type="InterPro" id="IPR027417">
    <property type="entry name" value="P-loop_NTPase"/>
</dbReference>
<dbReference type="SUPFAM" id="SSF48403">
    <property type="entry name" value="Ankyrin repeat"/>
    <property type="match status" value="2"/>
</dbReference>
<evidence type="ECO:0000256" key="3">
    <source>
        <dbReference type="SAM" id="MobiDB-lite"/>
    </source>
</evidence>
<dbReference type="VEuPathDB" id="FungiDB:AO090138000209"/>